<name>A0A543ISU7_9ACTN</name>
<evidence type="ECO:0000313" key="4">
    <source>
        <dbReference type="EMBL" id="TQM73654.1"/>
    </source>
</evidence>
<dbReference type="InterPro" id="IPR003594">
    <property type="entry name" value="HATPase_dom"/>
</dbReference>
<organism evidence="4 5">
    <name type="scientific">Thermopolyspora flexuosa</name>
    <dbReference type="NCBI Taxonomy" id="103836"/>
    <lineage>
        <taxon>Bacteria</taxon>
        <taxon>Bacillati</taxon>
        <taxon>Actinomycetota</taxon>
        <taxon>Actinomycetes</taxon>
        <taxon>Streptosporangiales</taxon>
        <taxon>Streptosporangiaceae</taxon>
        <taxon>Thermopolyspora</taxon>
    </lineage>
</organism>
<reference evidence="4 5" key="1">
    <citation type="submission" date="2019-06" db="EMBL/GenBank/DDBJ databases">
        <title>Sequencing the genomes of 1000 actinobacteria strains.</title>
        <authorList>
            <person name="Klenk H.-P."/>
        </authorList>
    </citation>
    <scope>NUCLEOTIDE SEQUENCE [LARGE SCALE GENOMIC DNA]</scope>
    <source>
        <strain evidence="4 5">DSM 43186</strain>
    </source>
</reference>
<dbReference type="InterPro" id="IPR036890">
    <property type="entry name" value="HATPase_C_sf"/>
</dbReference>
<dbReference type="InterPro" id="IPR050267">
    <property type="entry name" value="Anti-sigma-factor_SerPK"/>
</dbReference>
<dbReference type="AlphaFoldDB" id="A0A543ISU7"/>
<keyword evidence="1" id="KW-0723">Serine/threonine-protein kinase</keyword>
<evidence type="ECO:0000256" key="1">
    <source>
        <dbReference type="ARBA" id="ARBA00022527"/>
    </source>
</evidence>
<evidence type="ECO:0000259" key="3">
    <source>
        <dbReference type="Pfam" id="PF13581"/>
    </source>
</evidence>
<evidence type="ECO:0000313" key="5">
    <source>
        <dbReference type="Proteomes" id="UP000319213"/>
    </source>
</evidence>
<keyword evidence="4" id="KW-0808">Transferase</keyword>
<feature type="region of interest" description="Disordered" evidence="2">
    <location>
        <begin position="1"/>
        <end position="42"/>
    </location>
</feature>
<dbReference type="Pfam" id="PF13581">
    <property type="entry name" value="HATPase_c_2"/>
    <property type="match status" value="1"/>
</dbReference>
<dbReference type="GO" id="GO:0004674">
    <property type="term" value="F:protein serine/threonine kinase activity"/>
    <property type="evidence" value="ECO:0007669"/>
    <property type="project" value="UniProtKB-KW"/>
</dbReference>
<dbReference type="SUPFAM" id="SSF55874">
    <property type="entry name" value="ATPase domain of HSP90 chaperone/DNA topoisomerase II/histidine kinase"/>
    <property type="match status" value="1"/>
</dbReference>
<accession>A0A543ISU7</accession>
<dbReference type="CDD" id="cd16936">
    <property type="entry name" value="HATPase_RsbW-like"/>
    <property type="match status" value="1"/>
</dbReference>
<feature type="domain" description="Histidine kinase/HSP90-like ATPase" evidence="3">
    <location>
        <begin position="52"/>
        <end position="177"/>
    </location>
</feature>
<comment type="caution">
    <text evidence="4">The sequence shown here is derived from an EMBL/GenBank/DDBJ whole genome shotgun (WGS) entry which is preliminary data.</text>
</comment>
<dbReference type="EMBL" id="VFPQ01000001">
    <property type="protein sequence ID" value="TQM73654.1"/>
    <property type="molecule type" value="Genomic_DNA"/>
</dbReference>
<keyword evidence="4" id="KW-0418">Kinase</keyword>
<dbReference type="PANTHER" id="PTHR35526:SF3">
    <property type="entry name" value="ANTI-SIGMA-F FACTOR RSBW"/>
    <property type="match status" value="1"/>
</dbReference>
<sequence length="183" mass="19993">MQSHELPLPDPYGPLTPHPSIPATPRAGHPHRGCASPSGPTSQDRFRSCIALPAMPTSVATARMHTRHLLRRWHLATIADDAGLVVTELLTNAIKAAGPIPPQPRYRDLYDHLAVVCLCLHNLTDELLIEVWDPKNNPPIPRDATPTDEGGRGLLLVDALTLAWGTHWPHQGGKIVWATLTLN</sequence>
<dbReference type="PANTHER" id="PTHR35526">
    <property type="entry name" value="ANTI-SIGMA-F FACTOR RSBW-RELATED"/>
    <property type="match status" value="1"/>
</dbReference>
<evidence type="ECO:0000256" key="2">
    <source>
        <dbReference type="SAM" id="MobiDB-lite"/>
    </source>
</evidence>
<gene>
    <name evidence="4" type="ORF">FHX40_0307</name>
</gene>
<dbReference type="Gene3D" id="3.30.565.10">
    <property type="entry name" value="Histidine kinase-like ATPase, C-terminal domain"/>
    <property type="match status" value="1"/>
</dbReference>
<dbReference type="Proteomes" id="UP000319213">
    <property type="component" value="Unassembled WGS sequence"/>
</dbReference>
<keyword evidence="5" id="KW-1185">Reference proteome</keyword>
<proteinExistence type="predicted"/>
<feature type="compositionally biased region" description="Pro residues" evidence="2">
    <location>
        <begin position="8"/>
        <end position="22"/>
    </location>
</feature>
<protein>
    <submittedName>
        <fullName evidence="4">Histidine kinase-like protein</fullName>
    </submittedName>
</protein>